<gene>
    <name evidence="7" type="ORF">DBZ45_03815</name>
</gene>
<comment type="caution">
    <text evidence="7">The sequence shown here is derived from an EMBL/GenBank/DDBJ whole genome shotgun (WGS) entry which is preliminary data.</text>
</comment>
<dbReference type="InterPro" id="IPR010982">
    <property type="entry name" value="Lambda_DNA-bd_dom_sf"/>
</dbReference>
<dbReference type="Gene3D" id="3.40.50.2300">
    <property type="match status" value="2"/>
</dbReference>
<dbReference type="Gene3D" id="1.10.260.40">
    <property type="entry name" value="lambda repressor-like DNA-binding domains"/>
    <property type="match status" value="1"/>
</dbReference>
<keyword evidence="3" id="KW-0238">DNA-binding</keyword>
<keyword evidence="4" id="KW-0804">Transcription</keyword>
<dbReference type="GO" id="GO:0003700">
    <property type="term" value="F:DNA-binding transcription factor activity"/>
    <property type="evidence" value="ECO:0007669"/>
    <property type="project" value="TreeGrafter"/>
</dbReference>
<protein>
    <submittedName>
        <fullName evidence="7">LacI family transcriptional regulator</fullName>
    </submittedName>
</protein>
<dbReference type="Proteomes" id="UP000249166">
    <property type="component" value="Unassembled WGS sequence"/>
</dbReference>
<dbReference type="RefSeq" id="WP_111902634.1">
    <property type="nucleotide sequence ID" value="NZ_QLNP01000047.1"/>
</dbReference>
<evidence type="ECO:0000313" key="7">
    <source>
        <dbReference type="EMBL" id="RAM38595.1"/>
    </source>
</evidence>
<evidence type="ECO:0000256" key="4">
    <source>
        <dbReference type="ARBA" id="ARBA00023163"/>
    </source>
</evidence>
<reference evidence="7 8" key="1">
    <citation type="submission" date="2018-04" db="EMBL/GenBank/DDBJ databases">
        <title>Bacteria isolated from cave deposits of Manipur.</title>
        <authorList>
            <person name="Sahoo D."/>
            <person name="Sarangthem I."/>
            <person name="Nandeibam J."/>
        </authorList>
    </citation>
    <scope>NUCLEOTIDE SEQUENCE [LARGE SCALE GENOMIC DNA]</scope>
    <source>
        <strain evidence="8">mrc11</strain>
    </source>
</reference>
<dbReference type="SUPFAM" id="SSF47413">
    <property type="entry name" value="lambda repressor-like DNA-binding domains"/>
    <property type="match status" value="1"/>
</dbReference>
<evidence type="ECO:0000256" key="3">
    <source>
        <dbReference type="ARBA" id="ARBA00023125"/>
    </source>
</evidence>
<dbReference type="PROSITE" id="PS50932">
    <property type="entry name" value="HTH_LACI_2"/>
    <property type="match status" value="1"/>
</dbReference>
<dbReference type="CDD" id="cd06288">
    <property type="entry name" value="PBP1_sucrose_transcription_regulator"/>
    <property type="match status" value="1"/>
</dbReference>
<dbReference type="InterPro" id="IPR000843">
    <property type="entry name" value="HTH_LacI"/>
</dbReference>
<dbReference type="EMBL" id="QLNP01000047">
    <property type="protein sequence ID" value="RAM38595.1"/>
    <property type="molecule type" value="Genomic_DNA"/>
</dbReference>
<name>A0A328HME2_ARTGO</name>
<dbReference type="AlphaFoldDB" id="A0A328HME2"/>
<evidence type="ECO:0000313" key="8">
    <source>
        <dbReference type="Proteomes" id="UP000249166"/>
    </source>
</evidence>
<evidence type="ECO:0000256" key="1">
    <source>
        <dbReference type="ARBA" id="ARBA00022491"/>
    </source>
</evidence>
<dbReference type="GO" id="GO:0000976">
    <property type="term" value="F:transcription cis-regulatory region binding"/>
    <property type="evidence" value="ECO:0007669"/>
    <property type="project" value="TreeGrafter"/>
</dbReference>
<dbReference type="PANTHER" id="PTHR30146:SF148">
    <property type="entry name" value="HTH-TYPE TRANSCRIPTIONAL REPRESSOR PURR-RELATED"/>
    <property type="match status" value="1"/>
</dbReference>
<keyword evidence="1" id="KW-0678">Repressor</keyword>
<dbReference type="PROSITE" id="PS00356">
    <property type="entry name" value="HTH_LACI_1"/>
    <property type="match status" value="1"/>
</dbReference>
<keyword evidence="2" id="KW-0805">Transcription regulation</keyword>
<organism evidence="7 8">
    <name type="scientific">Arthrobacter globiformis</name>
    <dbReference type="NCBI Taxonomy" id="1665"/>
    <lineage>
        <taxon>Bacteria</taxon>
        <taxon>Bacillati</taxon>
        <taxon>Actinomycetota</taxon>
        <taxon>Actinomycetes</taxon>
        <taxon>Micrococcales</taxon>
        <taxon>Micrococcaceae</taxon>
        <taxon>Arthrobacter</taxon>
    </lineage>
</organism>
<evidence type="ECO:0000256" key="5">
    <source>
        <dbReference type="SAM" id="MobiDB-lite"/>
    </source>
</evidence>
<dbReference type="PANTHER" id="PTHR30146">
    <property type="entry name" value="LACI-RELATED TRANSCRIPTIONAL REPRESSOR"/>
    <property type="match status" value="1"/>
</dbReference>
<proteinExistence type="predicted"/>
<dbReference type="CDD" id="cd01392">
    <property type="entry name" value="HTH_LacI"/>
    <property type="match status" value="1"/>
</dbReference>
<feature type="domain" description="HTH lacI-type" evidence="6">
    <location>
        <begin position="27"/>
        <end position="83"/>
    </location>
</feature>
<dbReference type="InterPro" id="IPR028082">
    <property type="entry name" value="Peripla_BP_I"/>
</dbReference>
<dbReference type="Pfam" id="PF00532">
    <property type="entry name" value="Peripla_BP_1"/>
    <property type="match status" value="1"/>
</dbReference>
<dbReference type="SMART" id="SM00354">
    <property type="entry name" value="HTH_LACI"/>
    <property type="match status" value="1"/>
</dbReference>
<evidence type="ECO:0000256" key="2">
    <source>
        <dbReference type="ARBA" id="ARBA00023015"/>
    </source>
</evidence>
<accession>A0A328HME2</accession>
<dbReference type="InterPro" id="IPR001761">
    <property type="entry name" value="Peripla_BP/Lac1_sug-bd_dom"/>
</dbReference>
<sequence length="360" mass="38650">MVSKEKSTGRLVPSARVPRAPERAHPVTLREVAEAAGVSTATVSLVINKKKNARIAEETRQRVNDAIRRLGYRPNAMAQTLVSGTSKFIGLVADGVATTPFAGQIIHGAQDEAWKHGYALLIANTEGNRDLEKDAIGMMLEYKVRGILYSTWFHRSTAVPETLREADFVLVNCFSPEPGAARAVVPDEEQGGRSATEILLRGGHRSIAFINATTPAPARDGRLQGYKEALKAAGIPFDPHLVLEAYPNQEGGYGATEELLKRDVTAVYCYNDRMAMGLYDGLREAGRSIPDDIAVVGFDNQEVIAAHLRPPLSTVSLPHYELGAAGVRLLLGLDEAPGGAALKIACPTVERASVAVHSPA</sequence>
<dbReference type="SUPFAM" id="SSF53822">
    <property type="entry name" value="Periplasmic binding protein-like I"/>
    <property type="match status" value="1"/>
</dbReference>
<evidence type="ECO:0000259" key="6">
    <source>
        <dbReference type="PROSITE" id="PS50932"/>
    </source>
</evidence>
<dbReference type="Pfam" id="PF00356">
    <property type="entry name" value="LacI"/>
    <property type="match status" value="1"/>
</dbReference>
<dbReference type="OrthoDB" id="9798934at2"/>
<feature type="region of interest" description="Disordered" evidence="5">
    <location>
        <begin position="1"/>
        <end position="23"/>
    </location>
</feature>